<sequence>MKMSMEFLCNLEIAVQSDLRSTTSALAPPTDLEQTTLFQLNDLSQCTAPLYISTSFSHYSSSSLERNLLFTPPPTMNNDNSNISGFAAQLAASLNSSTSSDSNSSSSFGGSSPPSGGVGGFSSPSSHPGMTAVSNPFFIGNMSSSDQDRLKDAFSRFSASSSSFDRIKSHIIAVQSDLRSTTSALAPPTDLEQTTLFQLNDLSQCTAPLYISTSFSHYSSSSLERNLLFTPPPTMNNDNSNISGFAAQLAASLNSSTSSDSNSSSSFGGSSPPSGGVGGFSSPSSHPGMTAVSNPFFIGNMSSSDQDRLKDAFSRSPFQQLAKSSKFHAISMRVLCCVLRLLYSSFEFLCNLEIAVQSDLRSTTSALAPPTDLEQTTLFQLNDLSQCTAPLYISTSFSHYSSSSLERNLLFTPPPTMNNDNSNISGFAAQLAASLNSSTSSDSNSSSSFGGSSPPSGGVGGFSSPSSHPGMTAVSNPFFIGNMSSSDQDRLKDAFSRSPFQ</sequence>
<feature type="compositionally biased region" description="Low complexity" evidence="1">
    <location>
        <begin position="438"/>
        <end position="470"/>
    </location>
</feature>
<name>A0A2A6C3N3_PRIPA</name>
<accession>A0A8R1UWR7</accession>
<reference evidence="3" key="1">
    <citation type="journal article" date="2008" name="Nat. Genet.">
        <title>The Pristionchus pacificus genome provides a unique perspective on nematode lifestyle and parasitism.</title>
        <authorList>
            <person name="Dieterich C."/>
            <person name="Clifton S.W."/>
            <person name="Schuster L.N."/>
            <person name="Chinwalla A."/>
            <person name="Delehaunty K."/>
            <person name="Dinkelacker I."/>
            <person name="Fulton L."/>
            <person name="Fulton R."/>
            <person name="Godfrey J."/>
            <person name="Minx P."/>
            <person name="Mitreva M."/>
            <person name="Roeseler W."/>
            <person name="Tian H."/>
            <person name="Witte H."/>
            <person name="Yang S.P."/>
            <person name="Wilson R.K."/>
            <person name="Sommer R.J."/>
        </authorList>
    </citation>
    <scope>NUCLEOTIDE SEQUENCE [LARGE SCALE GENOMIC DNA]</scope>
    <source>
        <strain evidence="3">PS312</strain>
    </source>
</reference>
<organism evidence="2 3">
    <name type="scientific">Pristionchus pacificus</name>
    <name type="common">Parasitic nematode worm</name>
    <dbReference type="NCBI Taxonomy" id="54126"/>
    <lineage>
        <taxon>Eukaryota</taxon>
        <taxon>Metazoa</taxon>
        <taxon>Ecdysozoa</taxon>
        <taxon>Nematoda</taxon>
        <taxon>Chromadorea</taxon>
        <taxon>Rhabditida</taxon>
        <taxon>Rhabditina</taxon>
        <taxon>Diplogasteromorpha</taxon>
        <taxon>Diplogasteroidea</taxon>
        <taxon>Neodiplogasteridae</taxon>
        <taxon>Pristionchus</taxon>
    </lineage>
</organism>
<keyword evidence="3" id="KW-1185">Reference proteome</keyword>
<feature type="region of interest" description="Disordered" evidence="1">
    <location>
        <begin position="97"/>
        <end position="126"/>
    </location>
</feature>
<protein>
    <submittedName>
        <fullName evidence="2">Uncharacterized protein</fullName>
    </submittedName>
</protein>
<dbReference type="AlphaFoldDB" id="A0A2A6C3N3"/>
<feature type="region of interest" description="Disordered" evidence="1">
    <location>
        <begin position="438"/>
        <end position="501"/>
    </location>
</feature>
<dbReference type="Proteomes" id="UP000005239">
    <property type="component" value="Unassembled WGS sequence"/>
</dbReference>
<reference evidence="2" key="2">
    <citation type="submission" date="2022-06" db="UniProtKB">
        <authorList>
            <consortium name="EnsemblMetazoa"/>
        </authorList>
    </citation>
    <scope>IDENTIFICATION</scope>
    <source>
        <strain evidence="2">PS312</strain>
    </source>
</reference>
<gene>
    <name evidence="2" type="primary">WBGene00279116</name>
</gene>
<feature type="region of interest" description="Disordered" evidence="1">
    <location>
        <begin position="261"/>
        <end position="285"/>
    </location>
</feature>
<dbReference type="EnsemblMetazoa" id="PPA40747.1">
    <property type="protein sequence ID" value="PPA40747.1"/>
    <property type="gene ID" value="WBGene00279116"/>
</dbReference>
<proteinExistence type="predicted"/>
<evidence type="ECO:0000313" key="3">
    <source>
        <dbReference type="Proteomes" id="UP000005239"/>
    </source>
</evidence>
<evidence type="ECO:0000313" key="2">
    <source>
        <dbReference type="EnsemblMetazoa" id="PPA40747.1"/>
    </source>
</evidence>
<evidence type="ECO:0000256" key="1">
    <source>
        <dbReference type="SAM" id="MobiDB-lite"/>
    </source>
</evidence>
<accession>A0A2A6C3N3</accession>